<dbReference type="Gene3D" id="3.40.50.2000">
    <property type="entry name" value="Glycogen Phosphorylase B"/>
    <property type="match status" value="2"/>
</dbReference>
<dbReference type="PANTHER" id="PTHR21015:SF22">
    <property type="entry name" value="GLYCOSYLTRANSFERASE"/>
    <property type="match status" value="1"/>
</dbReference>
<accession>S9Q579</accession>
<keyword evidence="3" id="KW-1185">Reference proteome</keyword>
<dbReference type="InterPro" id="IPR002213">
    <property type="entry name" value="UDP_glucos_trans"/>
</dbReference>
<gene>
    <name evidence="2" type="ORF">D187_007831</name>
</gene>
<comment type="caution">
    <text evidence="2">The sequence shown here is derived from an EMBL/GenBank/DDBJ whole genome shotgun (WGS) entry which is preliminary data.</text>
</comment>
<dbReference type="eggNOG" id="COG1819">
    <property type="taxonomic scope" value="Bacteria"/>
</dbReference>
<dbReference type="PANTHER" id="PTHR21015">
    <property type="entry name" value="UDP-N-ACETYLGLUCOSAMINE--N-ACETYLMURAMYL-(PENTAPEPTIDE) PYROPHOSPHORYL-UNDECAPRENOL N-ACETYLGLUCOSAMINE TRANSFERASE 1"/>
    <property type="match status" value="1"/>
</dbReference>
<dbReference type="Pfam" id="PF00201">
    <property type="entry name" value="UDPGT"/>
    <property type="match status" value="1"/>
</dbReference>
<organism evidence="2 3">
    <name type="scientific">Cystobacter fuscus (strain ATCC 25194 / DSM 2262 / NBRC 100088 / M29)</name>
    <dbReference type="NCBI Taxonomy" id="1242864"/>
    <lineage>
        <taxon>Bacteria</taxon>
        <taxon>Pseudomonadati</taxon>
        <taxon>Myxococcota</taxon>
        <taxon>Myxococcia</taxon>
        <taxon>Myxococcales</taxon>
        <taxon>Cystobacterineae</taxon>
        <taxon>Archangiaceae</taxon>
        <taxon>Cystobacter</taxon>
    </lineage>
</organism>
<name>S9Q579_CYSF2</name>
<proteinExistence type="predicted"/>
<reference evidence="2" key="1">
    <citation type="submission" date="2013-05" db="EMBL/GenBank/DDBJ databases">
        <title>Genome assembly of Cystobacter fuscus DSM 2262.</title>
        <authorList>
            <person name="Sharma G."/>
            <person name="Khatri I."/>
            <person name="Kaur C."/>
            <person name="Mayilraj S."/>
            <person name="Subramanian S."/>
        </authorList>
    </citation>
    <scope>NUCLEOTIDE SEQUENCE [LARGE SCALE GENOMIC DNA]</scope>
    <source>
        <strain evidence="2">DSM 2262</strain>
    </source>
</reference>
<sequence length="425" mass="46439">MRFLFCSLNSYGFLLSAIGTAVTLQERGHEIAFVTDTMLSGALARAGFPRIPRGTPDGPSFVIDGSGSPLEILRQVRHVERALEHFPADVLVTQPPAFGPYLVAERTGLPVATQGMAVYLWPTAVPPIDPLVREFVARRYRGFALTYDSVRELLGMKQRVRGLADNPMMGDLHLLRSVPEFEGDMDSLPPQVYCVGDCLWELPEKTEPALLEWIARARDSGEPILYAQPGRSFSGYEYWPSLVEAFGNTPVRVAASVGRMNAQMGEPPENFFVRPHVPQSVVLPHTRAVISSATTTSVLGALTHGLPLLLIPTDGGEQMDVLLRCMRAGVALRLSETVASSSPERLRASVEELLAREDLQRQAAVLQDAFRRAGGHARAAALLEELGRHGRGMEHEREGTSLFPRRGPREEPDAPAPRVGGGLLS</sequence>
<feature type="region of interest" description="Disordered" evidence="1">
    <location>
        <begin position="389"/>
        <end position="425"/>
    </location>
</feature>
<protein>
    <submittedName>
        <fullName evidence="2">Glycosyl transferase</fullName>
    </submittedName>
</protein>
<evidence type="ECO:0000313" key="2">
    <source>
        <dbReference type="EMBL" id="EPX56489.1"/>
    </source>
</evidence>
<dbReference type="RefSeq" id="WP_002620783.1">
    <property type="nucleotide sequence ID" value="NZ_ANAH02000066.1"/>
</dbReference>
<feature type="compositionally biased region" description="Basic and acidic residues" evidence="1">
    <location>
        <begin position="389"/>
        <end position="399"/>
    </location>
</feature>
<evidence type="ECO:0000256" key="1">
    <source>
        <dbReference type="SAM" id="MobiDB-lite"/>
    </source>
</evidence>
<keyword evidence="2" id="KW-0808">Transferase</keyword>
<evidence type="ECO:0000313" key="3">
    <source>
        <dbReference type="Proteomes" id="UP000011682"/>
    </source>
</evidence>
<dbReference type="EMBL" id="ANAH02000066">
    <property type="protein sequence ID" value="EPX56489.1"/>
    <property type="molecule type" value="Genomic_DNA"/>
</dbReference>
<dbReference type="SUPFAM" id="SSF53756">
    <property type="entry name" value="UDP-Glycosyltransferase/glycogen phosphorylase"/>
    <property type="match status" value="1"/>
</dbReference>
<dbReference type="Proteomes" id="UP000011682">
    <property type="component" value="Unassembled WGS sequence"/>
</dbReference>
<dbReference type="AlphaFoldDB" id="S9Q579"/>
<dbReference type="OrthoDB" id="5514261at2"/>
<dbReference type="CDD" id="cd03784">
    <property type="entry name" value="GT1_Gtf-like"/>
    <property type="match status" value="1"/>
</dbReference>
<dbReference type="GO" id="GO:0008194">
    <property type="term" value="F:UDP-glycosyltransferase activity"/>
    <property type="evidence" value="ECO:0007669"/>
    <property type="project" value="InterPro"/>
</dbReference>